<evidence type="ECO:0000256" key="5">
    <source>
        <dbReference type="ARBA" id="ARBA00022642"/>
    </source>
</evidence>
<dbReference type="Pfam" id="PF02445">
    <property type="entry name" value="NadA"/>
    <property type="match status" value="1"/>
</dbReference>
<evidence type="ECO:0000256" key="8">
    <source>
        <dbReference type="ARBA" id="ARBA00023004"/>
    </source>
</evidence>
<dbReference type="EC" id="2.5.1.72" evidence="3 10"/>
<keyword evidence="9" id="KW-0411">Iron-sulfur</keyword>
<dbReference type="GO" id="GO:0016740">
    <property type="term" value="F:transferase activity"/>
    <property type="evidence" value="ECO:0007669"/>
    <property type="project" value="UniProtKB-KW"/>
</dbReference>
<dbReference type="Gene3D" id="3.40.50.10800">
    <property type="entry name" value="NadA-like"/>
    <property type="match status" value="3"/>
</dbReference>
<proteinExistence type="predicted"/>
<organism evidence="11 12">
    <name type="scientific">Aedoeadaptatus acetigenes</name>
    <dbReference type="NCBI Taxonomy" id="2981723"/>
    <lineage>
        <taxon>Bacteria</taxon>
        <taxon>Bacillati</taxon>
        <taxon>Bacillota</taxon>
        <taxon>Tissierellia</taxon>
        <taxon>Tissierellales</taxon>
        <taxon>Peptoniphilaceae</taxon>
        <taxon>Aedoeadaptatus</taxon>
    </lineage>
</organism>
<evidence type="ECO:0000256" key="3">
    <source>
        <dbReference type="ARBA" id="ARBA00012669"/>
    </source>
</evidence>
<dbReference type="NCBIfam" id="NF006878">
    <property type="entry name" value="PRK09375.1-2"/>
    <property type="match status" value="1"/>
</dbReference>
<name>A0ABV1J7R3_9FIRM</name>
<keyword evidence="12" id="KW-1185">Reference proteome</keyword>
<dbReference type="SUPFAM" id="SSF142754">
    <property type="entry name" value="NadA-like"/>
    <property type="match status" value="1"/>
</dbReference>
<comment type="caution">
    <text evidence="11">The sequence shown here is derived from an EMBL/GenBank/DDBJ whole genome shotgun (WGS) entry which is preliminary data.</text>
</comment>
<evidence type="ECO:0000256" key="4">
    <source>
        <dbReference type="ARBA" id="ARBA00022485"/>
    </source>
</evidence>
<dbReference type="RefSeq" id="WP_349054530.1">
    <property type="nucleotide sequence ID" value="NZ_JBBNPS010000030.1"/>
</dbReference>
<evidence type="ECO:0000313" key="12">
    <source>
        <dbReference type="Proteomes" id="UP001481872"/>
    </source>
</evidence>
<dbReference type="NCBIfam" id="TIGR00550">
    <property type="entry name" value="nadA"/>
    <property type="match status" value="1"/>
</dbReference>
<evidence type="ECO:0000256" key="7">
    <source>
        <dbReference type="ARBA" id="ARBA00022723"/>
    </source>
</evidence>
<keyword evidence="7" id="KW-0479">Metal-binding</keyword>
<dbReference type="InterPro" id="IPR036094">
    <property type="entry name" value="NadA_sf"/>
</dbReference>
<dbReference type="PANTHER" id="PTHR30573:SF0">
    <property type="entry name" value="QUINOLINATE SYNTHASE, CHLOROPLASTIC"/>
    <property type="match status" value="1"/>
</dbReference>
<evidence type="ECO:0000256" key="10">
    <source>
        <dbReference type="NCBIfam" id="TIGR00550"/>
    </source>
</evidence>
<comment type="cofactor">
    <cofactor evidence="1">
        <name>[4Fe-4S] cluster</name>
        <dbReference type="ChEBI" id="CHEBI:49883"/>
    </cofactor>
</comment>
<evidence type="ECO:0000313" key="11">
    <source>
        <dbReference type="EMBL" id="MEQ3354239.1"/>
    </source>
</evidence>
<protein>
    <recommendedName>
        <fullName evidence="3 10">Quinolinate synthase</fullName>
        <ecNumber evidence="3 10">2.5.1.72</ecNumber>
    </recommendedName>
</protein>
<keyword evidence="5" id="KW-0662">Pyridine nucleotide biosynthesis</keyword>
<keyword evidence="4" id="KW-0004">4Fe-4S</keyword>
<evidence type="ECO:0000256" key="9">
    <source>
        <dbReference type="ARBA" id="ARBA00023014"/>
    </source>
</evidence>
<dbReference type="EMBL" id="JBBNPS010000030">
    <property type="protein sequence ID" value="MEQ3354239.1"/>
    <property type="molecule type" value="Genomic_DNA"/>
</dbReference>
<keyword evidence="6 11" id="KW-0808">Transferase</keyword>
<evidence type="ECO:0000256" key="6">
    <source>
        <dbReference type="ARBA" id="ARBA00022679"/>
    </source>
</evidence>
<dbReference type="InterPro" id="IPR003473">
    <property type="entry name" value="NadA"/>
</dbReference>
<evidence type="ECO:0000256" key="1">
    <source>
        <dbReference type="ARBA" id="ARBA00001966"/>
    </source>
</evidence>
<gene>
    <name evidence="11" type="primary">nadA</name>
    <name evidence="11" type="ORF">AAA081_08035</name>
</gene>
<sequence length="299" mass="32797">MEKETLARLKKEKDAVILAHYYVDGAVQEIADHVGDSFTLAKIATGIDAKVIVMAGVEFMGETVKILNPEKTVYLPDPDADCPMAHMVDVEAIKEMREKYDDLAVVSYVNSTAEVKAHSDYCLTSSNAAKVVSAIDAKNIFFIPDGNLGHNTEGAFPDKHFINNNGCCPVHDSLTADMVRALKKEHPDAAVFCHPECKAEVLELADYTGSTKGILSAVGELNKDKNIILTEEGIGWELNRLYPDKEFIFPDMICAGMKMVTVDKIIHVLETGDNEVLLDADLIEKAKVPLDRMLAIASK</sequence>
<evidence type="ECO:0000256" key="2">
    <source>
        <dbReference type="ARBA" id="ARBA00005065"/>
    </source>
</evidence>
<dbReference type="Proteomes" id="UP001481872">
    <property type="component" value="Unassembled WGS sequence"/>
</dbReference>
<dbReference type="PANTHER" id="PTHR30573">
    <property type="entry name" value="QUINOLINATE SYNTHETASE A"/>
    <property type="match status" value="1"/>
</dbReference>
<keyword evidence="8" id="KW-0408">Iron</keyword>
<comment type="pathway">
    <text evidence="2">Cofactor biosynthesis; NAD(+) biosynthesis; quinolinate from iminoaspartate: step 1/1.</text>
</comment>
<accession>A0ABV1J7R3</accession>
<reference evidence="11 12" key="1">
    <citation type="submission" date="2024-04" db="EMBL/GenBank/DDBJ databases">
        <title>Human intestinal bacterial collection.</title>
        <authorList>
            <person name="Pauvert C."/>
            <person name="Hitch T.C.A."/>
            <person name="Clavel T."/>
        </authorList>
    </citation>
    <scope>NUCLEOTIDE SEQUENCE [LARGE SCALE GENOMIC DNA]</scope>
    <source>
        <strain evidence="11 12">CLA-SR-H026</strain>
    </source>
</reference>